<evidence type="ECO:0000259" key="1">
    <source>
        <dbReference type="Pfam" id="PF01636"/>
    </source>
</evidence>
<dbReference type="RefSeq" id="WP_091737626.1">
    <property type="nucleotide sequence ID" value="NZ_FNNQ01000004.1"/>
</dbReference>
<protein>
    <submittedName>
        <fullName evidence="2">Predicted kinase, aminoglycoside phosphotransferase (APT) family</fullName>
    </submittedName>
</protein>
<sequence>MTQPWKAEREVHEKEARELIIDQFPHLSPLTLSRLGEGYDNTVYLVNHQYVFRFPRRKIAVPLLEAEGRILPELVDLLPIAMPCPLFYGQPTRDYPWPFIGYSLVSGQTPGPVLKKGRRESTLRLAEFLRKLHSFPIERAREKGVPNDMMARMDINKYAPTLQQYLEKFKNNDLLRDPAPLTKYVFSLQPIQVNHHLALVHGDLHIRNILVDEDEYLSGVIDWGDIHIGHPALDLSIVYSFLPIEERECFFAHYGEVEEESKKIAQFKAIFASAALLRYGYEQGDEQLVKTTQTCLELALG</sequence>
<organism evidence="2 3">
    <name type="scientific">Marininema mesophilum</name>
    <dbReference type="NCBI Taxonomy" id="1048340"/>
    <lineage>
        <taxon>Bacteria</taxon>
        <taxon>Bacillati</taxon>
        <taxon>Bacillota</taxon>
        <taxon>Bacilli</taxon>
        <taxon>Bacillales</taxon>
        <taxon>Thermoactinomycetaceae</taxon>
        <taxon>Marininema</taxon>
    </lineage>
</organism>
<keyword evidence="2" id="KW-0808">Transferase</keyword>
<dbReference type="PANTHER" id="PTHR21310:SF42">
    <property type="entry name" value="BIFUNCTIONAL AAC_APH"/>
    <property type="match status" value="1"/>
</dbReference>
<reference evidence="2 3" key="1">
    <citation type="submission" date="2016-10" db="EMBL/GenBank/DDBJ databases">
        <authorList>
            <person name="de Groot N.N."/>
        </authorList>
    </citation>
    <scope>NUCLEOTIDE SEQUENCE [LARGE SCALE GENOMIC DNA]</scope>
    <source>
        <strain evidence="2 3">DSM 45610</strain>
    </source>
</reference>
<proteinExistence type="predicted"/>
<dbReference type="EMBL" id="FNNQ01000004">
    <property type="protein sequence ID" value="SDW59004.1"/>
    <property type="molecule type" value="Genomic_DNA"/>
</dbReference>
<dbReference type="InterPro" id="IPR011009">
    <property type="entry name" value="Kinase-like_dom_sf"/>
</dbReference>
<gene>
    <name evidence="2" type="ORF">SAMN05444487_104204</name>
</gene>
<dbReference type="PANTHER" id="PTHR21310">
    <property type="entry name" value="AMINOGLYCOSIDE PHOSPHOTRANSFERASE-RELATED-RELATED"/>
    <property type="match status" value="1"/>
</dbReference>
<dbReference type="Proteomes" id="UP000198534">
    <property type="component" value="Unassembled WGS sequence"/>
</dbReference>
<dbReference type="STRING" id="1048340.SAMN05444487_104204"/>
<dbReference type="InterPro" id="IPR002575">
    <property type="entry name" value="Aminoglycoside_PTrfase"/>
</dbReference>
<keyword evidence="3" id="KW-1185">Reference proteome</keyword>
<evidence type="ECO:0000313" key="3">
    <source>
        <dbReference type="Proteomes" id="UP000198534"/>
    </source>
</evidence>
<feature type="domain" description="Aminoglycoside phosphotransferase" evidence="1">
    <location>
        <begin position="32"/>
        <end position="255"/>
    </location>
</feature>
<dbReference type="GO" id="GO:0016301">
    <property type="term" value="F:kinase activity"/>
    <property type="evidence" value="ECO:0007669"/>
    <property type="project" value="UniProtKB-KW"/>
</dbReference>
<dbReference type="AlphaFoldDB" id="A0A1H2UTT6"/>
<evidence type="ECO:0000313" key="2">
    <source>
        <dbReference type="EMBL" id="SDW59004.1"/>
    </source>
</evidence>
<dbReference type="Gene3D" id="3.90.1200.10">
    <property type="match status" value="1"/>
</dbReference>
<dbReference type="SUPFAM" id="SSF56112">
    <property type="entry name" value="Protein kinase-like (PK-like)"/>
    <property type="match status" value="1"/>
</dbReference>
<dbReference type="InterPro" id="IPR051678">
    <property type="entry name" value="AGP_Transferase"/>
</dbReference>
<name>A0A1H2UTT6_9BACL</name>
<accession>A0A1H2UTT6</accession>
<dbReference type="OrthoDB" id="3806873at2"/>
<dbReference type="Pfam" id="PF01636">
    <property type="entry name" value="APH"/>
    <property type="match status" value="1"/>
</dbReference>
<dbReference type="Gene3D" id="3.30.200.20">
    <property type="entry name" value="Phosphorylase Kinase, domain 1"/>
    <property type="match status" value="1"/>
</dbReference>
<keyword evidence="2" id="KW-0418">Kinase</keyword>